<keyword evidence="1" id="KW-0472">Membrane</keyword>
<evidence type="ECO:0000313" key="3">
    <source>
        <dbReference type="Proteomes" id="UP000657592"/>
    </source>
</evidence>
<dbReference type="RefSeq" id="WP_188756833.1">
    <property type="nucleotide sequence ID" value="NZ_BMJY01000016.1"/>
</dbReference>
<proteinExistence type="predicted"/>
<sequence length="257" mass="26992">MNIADTLRGLLRRWYIAAPGLLLAVAAAGAVWLHVPPTYERSATQLLLPGEASLPQPEPVAGQDDDEEVPGANPFLFLGGLTTAADVLVSAVGSPDSVSVATDLFEGSEVTVARDPRTSGPMLLVTVSAPSDRAAARLIDVMLDRTEQVLEELQTEQKVPEAARVRVSPIAVDSESVLRGRDRTLLAAAAGAATALLTLFVTAAVDGLARRPRRGGRRGQTADELVVVPAAGDDVERAIGRMLEEAEPVPQRTASLP</sequence>
<accession>A0A917MMN1</accession>
<dbReference type="EMBL" id="BMJY01000016">
    <property type="protein sequence ID" value="GGH49070.1"/>
    <property type="molecule type" value="Genomic_DNA"/>
</dbReference>
<feature type="transmembrane region" description="Helical" evidence="1">
    <location>
        <begin position="14"/>
        <end position="35"/>
    </location>
</feature>
<protein>
    <recommendedName>
        <fullName evidence="4">Polysaccharide chain length determinant N-terminal domain-containing protein</fullName>
    </recommendedName>
</protein>
<keyword evidence="1" id="KW-1133">Transmembrane helix</keyword>
<gene>
    <name evidence="2" type="ORF">GCM10010921_27010</name>
</gene>
<name>A0A917MMN1_9MICO</name>
<dbReference type="Proteomes" id="UP000657592">
    <property type="component" value="Unassembled WGS sequence"/>
</dbReference>
<feature type="transmembrane region" description="Helical" evidence="1">
    <location>
        <begin position="185"/>
        <end position="209"/>
    </location>
</feature>
<evidence type="ECO:0000313" key="2">
    <source>
        <dbReference type="EMBL" id="GGH49070.1"/>
    </source>
</evidence>
<dbReference type="AlphaFoldDB" id="A0A917MMN1"/>
<keyword evidence="1" id="KW-0812">Transmembrane</keyword>
<reference evidence="2" key="2">
    <citation type="submission" date="2020-09" db="EMBL/GenBank/DDBJ databases">
        <authorList>
            <person name="Sun Q."/>
            <person name="Zhou Y."/>
        </authorList>
    </citation>
    <scope>NUCLEOTIDE SEQUENCE</scope>
    <source>
        <strain evidence="2">CGMCC 1.15794</strain>
    </source>
</reference>
<comment type="caution">
    <text evidence="2">The sequence shown here is derived from an EMBL/GenBank/DDBJ whole genome shotgun (WGS) entry which is preliminary data.</text>
</comment>
<evidence type="ECO:0000256" key="1">
    <source>
        <dbReference type="SAM" id="Phobius"/>
    </source>
</evidence>
<reference evidence="2" key="1">
    <citation type="journal article" date="2014" name="Int. J. Syst. Evol. Microbiol.">
        <title>Complete genome sequence of Corynebacterium casei LMG S-19264T (=DSM 44701T), isolated from a smear-ripened cheese.</title>
        <authorList>
            <consortium name="US DOE Joint Genome Institute (JGI-PGF)"/>
            <person name="Walter F."/>
            <person name="Albersmeier A."/>
            <person name="Kalinowski J."/>
            <person name="Ruckert C."/>
        </authorList>
    </citation>
    <scope>NUCLEOTIDE SEQUENCE</scope>
    <source>
        <strain evidence="2">CGMCC 1.15794</strain>
    </source>
</reference>
<organism evidence="2 3">
    <name type="scientific">Microbacterium album</name>
    <dbReference type="NCBI Taxonomy" id="2053191"/>
    <lineage>
        <taxon>Bacteria</taxon>
        <taxon>Bacillati</taxon>
        <taxon>Actinomycetota</taxon>
        <taxon>Actinomycetes</taxon>
        <taxon>Micrococcales</taxon>
        <taxon>Microbacteriaceae</taxon>
        <taxon>Microbacterium</taxon>
    </lineage>
</organism>
<evidence type="ECO:0008006" key="4">
    <source>
        <dbReference type="Google" id="ProtNLM"/>
    </source>
</evidence>
<keyword evidence="3" id="KW-1185">Reference proteome</keyword>